<reference evidence="1 2" key="1">
    <citation type="submission" date="2019-06" db="EMBL/GenBank/DDBJ databases">
        <title>Sequencing the genomes of 1000 actinobacteria strains.</title>
        <authorList>
            <person name="Klenk H.-P."/>
        </authorList>
    </citation>
    <scope>NUCLEOTIDE SEQUENCE [LARGE SCALE GENOMIC DNA]</scope>
    <source>
        <strain evidence="1 2">DSM 102200</strain>
    </source>
</reference>
<evidence type="ECO:0000313" key="2">
    <source>
        <dbReference type="Proteomes" id="UP000316096"/>
    </source>
</evidence>
<dbReference type="AlphaFoldDB" id="A0A543CVC0"/>
<proteinExistence type="predicted"/>
<organism evidence="1 2">
    <name type="scientific">Actinoallomurus bryophytorum</name>
    <dbReference type="NCBI Taxonomy" id="1490222"/>
    <lineage>
        <taxon>Bacteria</taxon>
        <taxon>Bacillati</taxon>
        <taxon>Actinomycetota</taxon>
        <taxon>Actinomycetes</taxon>
        <taxon>Streptosporangiales</taxon>
        <taxon>Thermomonosporaceae</taxon>
        <taxon>Actinoallomurus</taxon>
    </lineage>
</organism>
<evidence type="ECO:0000313" key="1">
    <source>
        <dbReference type="EMBL" id="TQM01056.1"/>
    </source>
</evidence>
<comment type="caution">
    <text evidence="1">The sequence shown here is derived from an EMBL/GenBank/DDBJ whole genome shotgun (WGS) entry which is preliminary data.</text>
</comment>
<sequence>MDGTHLPMTGIRGGPITIYVRRCRAVPVGGSMVGMAGRNGSWWRRGGKMAPAAHGGVNAASARQVHNLLQVRDVFGDITLGSAGEHPSPEPVGTLVGELTDPFTLEVHRPVRAGDADLELDALPAYVPREHDARLAVTVRAAAEGRSGIAALVGGSSTGKTRACWEALGSLPEGWRLWHPIDPTRPGAALRDLGRLGPRTVVWLNEAQFYLADPSLGEQVAAGLRESLRDPDRGPVLVLATLWPEHWATLTSRPVNGGDPHAQARELLEGHRIPVPGAFTGTDLLALAEQADPRLAEAAERAGDGQVTQYLAGVPVLLDRYETASPATRAMVHAAMDARRLGAGPHLPLPLLADAVPGYLTGAEWDRAGDDWPERSLAYAAEPCNGVDGILTRVRPRPGDPPDAAPMYRLADYLDQHGRGSRAGEVPPTEFWTALADHLDPADLRDFADAAVGRGMYRDGARLYLRAAAHGDLEAGSSLVKLMHKSHPGDPRPARWVVASLPDEPDFDNPIGVVLLVWGLRDADAGREIDELADRIAARVPLTNTRVVAELLDCLCNAGADRRAIAALADRATQASLSDTTGVLSLLASLRKVKAYRQVEVLATRIAADVPLENARVLASFLGGMRQAGADAQAMALAARAAAGVPLEAPGAVAELLDALREAGADEQITTVLSSNPAGRVPITDPQKVERLLGSLRAAGAEEQIRVLLGRDLAGSVSLTSPDEPLAWKWLLSRLGEEGAGRQVESLTARAVAHLPLTDPGVVWALLYTLRKAGAGERIAALLGRDPASQVRLGDPYQVGHLLDALLEVGADRQIEQLLGRDPAAHCALITSDDPSGAWGVPVLGASLRAAGAETQIRVLAERVAQAPLDRPYLVATLVEFLHEMGTGPQFERLAGRIAAGLALDDPYSGGSLREVLTALREAGADRQADALVERLPGGGQFELFVEQTGTGDLFRYGRDPGGTSAGPWSWDDLT</sequence>
<dbReference type="Proteomes" id="UP000316096">
    <property type="component" value="Unassembled WGS sequence"/>
</dbReference>
<keyword evidence="2" id="KW-1185">Reference proteome</keyword>
<gene>
    <name evidence="1" type="ORF">FB559_6799</name>
</gene>
<dbReference type="EMBL" id="VFOZ01000001">
    <property type="protein sequence ID" value="TQM01056.1"/>
    <property type="molecule type" value="Genomic_DNA"/>
</dbReference>
<protein>
    <submittedName>
        <fullName evidence="1">Uncharacterized protein</fullName>
    </submittedName>
</protein>
<accession>A0A543CVC0</accession>
<name>A0A543CVC0_9ACTN</name>